<dbReference type="KEGG" id="kan:IMCC3317_25910"/>
<sequence>MKINLVQKVFILSLTLFSFLYSTQSNAQCTLQVFANVINNDCQGGSNGAVSAVGIFGTPPYTAVWRNSMGTIVETDTNLLQGQASNASGLPAEAYTVTFTDATVTCQRAANISVANTTIDTSTTTNSGTITSNATGVTYQWVDCNNGMSAISGETNSSYTPTSVGDYAVRLDKNGCIDTSACVAITTLGISENSFSNTFKVYPNPTSGDFSIDFENTHKNLTVVLYSLTGQIVQKQHAENTSLIQLNIDKPAGIYILKIIGANGENSYLKVIKQ</sequence>
<protein>
    <recommendedName>
        <fullName evidence="3">Secretion system C-terminal sorting domain-containing protein</fullName>
    </recommendedName>
</protein>
<evidence type="ECO:0000313" key="5">
    <source>
        <dbReference type="Proteomes" id="UP000464657"/>
    </source>
</evidence>
<feature type="signal peptide" evidence="2">
    <location>
        <begin position="1"/>
        <end position="27"/>
    </location>
</feature>
<dbReference type="InterPro" id="IPR026444">
    <property type="entry name" value="Secre_tail"/>
</dbReference>
<dbReference type="NCBIfam" id="TIGR04183">
    <property type="entry name" value="Por_Secre_tail"/>
    <property type="match status" value="1"/>
</dbReference>
<feature type="domain" description="Secretion system C-terminal sorting" evidence="3">
    <location>
        <begin position="201"/>
        <end position="270"/>
    </location>
</feature>
<dbReference type="RefSeq" id="WP_160129855.1">
    <property type="nucleotide sequence ID" value="NZ_CP019288.1"/>
</dbReference>
<dbReference type="Proteomes" id="UP000464657">
    <property type="component" value="Chromosome"/>
</dbReference>
<evidence type="ECO:0000313" key="4">
    <source>
        <dbReference type="EMBL" id="QHI37213.1"/>
    </source>
</evidence>
<evidence type="ECO:0000259" key="3">
    <source>
        <dbReference type="Pfam" id="PF18962"/>
    </source>
</evidence>
<evidence type="ECO:0000256" key="1">
    <source>
        <dbReference type="ARBA" id="ARBA00022729"/>
    </source>
</evidence>
<proteinExistence type="predicted"/>
<dbReference type="AlphaFoldDB" id="A0A7L4ZKH8"/>
<dbReference type="EMBL" id="CP019288">
    <property type="protein sequence ID" value="QHI37213.1"/>
    <property type="molecule type" value="Genomic_DNA"/>
</dbReference>
<organism evidence="4 5">
    <name type="scientific">Kordia antarctica</name>
    <dbReference type="NCBI Taxonomy" id="1218801"/>
    <lineage>
        <taxon>Bacteria</taxon>
        <taxon>Pseudomonadati</taxon>
        <taxon>Bacteroidota</taxon>
        <taxon>Flavobacteriia</taxon>
        <taxon>Flavobacteriales</taxon>
        <taxon>Flavobacteriaceae</taxon>
        <taxon>Kordia</taxon>
    </lineage>
</organism>
<reference evidence="4 5" key="1">
    <citation type="journal article" date="2013" name="Int. J. Syst. Evol. Microbiol.">
        <title>Kordia antarctica sp. nov., isolated from Antarctic seawater.</title>
        <authorList>
            <person name="Baek K."/>
            <person name="Choi A."/>
            <person name="Kang I."/>
            <person name="Lee K."/>
            <person name="Cho J.C."/>
        </authorList>
    </citation>
    <scope>NUCLEOTIDE SEQUENCE [LARGE SCALE GENOMIC DNA]</scope>
    <source>
        <strain evidence="4 5">IMCC3317</strain>
    </source>
</reference>
<dbReference type="OrthoDB" id="1391570at2"/>
<dbReference type="Pfam" id="PF18962">
    <property type="entry name" value="Por_Secre_tail"/>
    <property type="match status" value="1"/>
</dbReference>
<accession>A0A7L4ZKH8</accession>
<gene>
    <name evidence="4" type="ORF">IMCC3317_25910</name>
</gene>
<evidence type="ECO:0000256" key="2">
    <source>
        <dbReference type="SAM" id="SignalP"/>
    </source>
</evidence>
<keyword evidence="5" id="KW-1185">Reference proteome</keyword>
<keyword evidence="1 2" id="KW-0732">Signal</keyword>
<name>A0A7L4ZKH8_9FLAO</name>
<feature type="chain" id="PRO_5029768145" description="Secretion system C-terminal sorting domain-containing protein" evidence="2">
    <location>
        <begin position="28"/>
        <end position="274"/>
    </location>
</feature>